<evidence type="ECO:0000256" key="5">
    <source>
        <dbReference type="SAM" id="MobiDB-lite"/>
    </source>
</evidence>
<dbReference type="Gene3D" id="1.25.10.10">
    <property type="entry name" value="Leucine-rich Repeat Variant"/>
    <property type="match status" value="1"/>
</dbReference>
<dbReference type="GO" id="GO:0070979">
    <property type="term" value="P:protein K11-linked ubiquitination"/>
    <property type="evidence" value="ECO:0007669"/>
    <property type="project" value="TreeGrafter"/>
</dbReference>
<dbReference type="Proteomes" id="UP000046395">
    <property type="component" value="Unassembled WGS sequence"/>
</dbReference>
<evidence type="ECO:0000313" key="8">
    <source>
        <dbReference type="WBParaSite" id="TMUE_2000010634.1"/>
    </source>
</evidence>
<accession>A0A5S6QU22</accession>
<dbReference type="STRING" id="70415.A0A5S6QU22"/>
<feature type="compositionally biased region" description="Low complexity" evidence="5">
    <location>
        <begin position="323"/>
        <end position="338"/>
    </location>
</feature>
<reference evidence="8" key="1">
    <citation type="submission" date="2019-12" db="UniProtKB">
        <authorList>
            <consortium name="WormBaseParasite"/>
        </authorList>
    </citation>
    <scope>IDENTIFICATION</scope>
</reference>
<feature type="compositionally biased region" description="Polar residues" evidence="5">
    <location>
        <begin position="308"/>
        <end position="322"/>
    </location>
</feature>
<evidence type="ECO:0000256" key="1">
    <source>
        <dbReference type="ARBA" id="ARBA00010547"/>
    </source>
</evidence>
<keyword evidence="7" id="KW-1185">Reference proteome</keyword>
<sequence>MIKIQRTTAFCPLGQKVLTEVKDEPFDEDAFEIEDVCAEKLRRLNLNFGELIVRSRRHPESGGTEELLVDGRTCVVVLNNSKLVGTYRTNFRIVDAFWLPVECETSKSKYTEALCLIGTKKILFCMAPDEVLPLSLPFPIESAIPTNQGIILQRFLASPSAYSETEEITPKILSLNHPFGDVVAIMYLRPGKNNNQLCARFITSPCFSVLYVSRELDVALAFDRRTLTHSLWLVRKATASDTECALQLLDDSIYSVNERSLGVQSPSFSASKKVIADAGTTSAQLSGSKQTSGSSAVSSKKLSTAATRTVSSSIPTTGLSTASGTKPSTVTGSSGVSHSSRHQLNMSPLVWPPFSRNRTPKMSTPLHMSSPALTKALNLSSKGSPYLSPFASAVSHSLSTSAHHSGLSTIGTHHLSSETIKAFDGDAVFSTHGALPNITLVPLWNEPNILPCSSFAKQQLFAAHKAFATKDFADRIYFCYLVMPNSRLKCIQLQCDEKKAPLRTIGPLHTITACHDAEGSIETNIMIVLDMSYSILIYSGLSQVGILQLTSSDLAAWNQLDASCEDEYRTQCEGIFSSSRRIATPTANLLSRDSSIEGSVSSRQLSVEFTPMSSEIRPVTPGISNVIYSLGSSSSTSFILNLVSGKSLKLRLPPVLSCSLTQGVVRALQNVLPEDSIFELMAKWYLEVQTYNHRLVQFELPRFLRCLLEGLGFDTSQIKGFNESRIENSSVEQCEPKRRKSSKESSDASWNKLLLCEFTCRNGLLADLITTVDYESDNSVLEELEVHSDAPLFPYILNVYFAMYCCYEDLKIGAQCQERISIIAHVLVLLAGALKLHCHKERYLRELGQYRALERVAFLISPTNLEKLKVGYQLANCLGIYELISCFLRHGPEFGLPIAVPATCERLLFVLLLFLVISGEWRVGMSFEDCIQLVGVPTEFSYNIRALFNAEKANEVPNLVESMLKLMPDFYNTLPSSLVFVIINFLYDIRGDRLFPFLLPFTRPYRGWQQQQRIMEVAGWANAMFSVSNPDGMEDAIRDPLLLRRFGNEHVLREIRHFFGTCSPCKLEPLRSRSQQQIENTEAHERTLIKTLLRKLATPIARGMFTLRSVRPGCTEHLSIPKLCLCGVVLPKNLLVHAKRMELFPNILYWPRFHNGVAAALSIQPLKILAKNKEDPLDTSFIGSWLSHNLPYTKDEGGSLSPEHGGLMFGLGLNGYLRRLSMPEYHKYLIQCDSMVTSGLLLGIAAGMVGTCDLKIMKVLAPHVPFLTPPTLLDLCIEPMVQTTAIFAVGLLCAQSADLKLCSCFLDQIENPSWAARDNVSEREGYALSCGFAFGFVALGRGKALFSLPGRNFLLDKIVRMIHGGRNKRKDVETKRDEEQSLVKESRFYNTHVTAAPGIMALGMSFIRTGDASMAEWLKLPHHLEELQCIRPDAAMLRVLNYSLIMWDDIRADYKWIDTLLPLPLKNYGRAIPTKKWDKLDGETLGQIYCYAVSGAAFAMALRFIGTGCAKVIKTLWGLFRLFFLKEHTNKEAIRLIEISGRYTDELCSAVVLISLALVTAGSGHPDVICAARAHLVRYSGRTEGAFGSQLVSHMAIGLGFLGAGNYSFKVDDISIACLLCAFYPRFPMFHRDNRHHAQLLRHLYVLATERRSLAVQDSTTGSPVKATISWEFLDGVFHPSDEAEKTLVPFGSDWNMLPLPDLSILKSVHITHRHYWPMDFQHDDPKAWNNLKKLLENGESLKLCPKNPEYTNAPGEEKENVQNGLAENSSLLRCLRRTASTEALGILDSLLGIKRKPRITYADVWQIKIAEEYFRWRHSSKKLLHCNSLVSDVFVDHLREWFRTLILENVSADELRLYLTEGKRRKRNASSKVGLDELLTYYAIACPVDIAAQMDGFDSIASASIDELLRRTSVIARTQLSLSS</sequence>
<comment type="similarity">
    <text evidence="1">Belongs to the APC1 family.</text>
</comment>
<dbReference type="GO" id="GO:0031145">
    <property type="term" value="P:anaphase-promoting complex-dependent catabolic process"/>
    <property type="evidence" value="ECO:0007669"/>
    <property type="project" value="TreeGrafter"/>
</dbReference>
<protein>
    <submittedName>
        <fullName evidence="8">Anaphase-promoting complex subunit 1 middle domain-containing protein</fullName>
    </submittedName>
</protein>
<evidence type="ECO:0000256" key="4">
    <source>
        <dbReference type="ARBA" id="ARBA00023306"/>
    </source>
</evidence>
<name>A0A5S6QU22_TRIMR</name>
<dbReference type="InterPro" id="IPR011989">
    <property type="entry name" value="ARM-like"/>
</dbReference>
<keyword evidence="4" id="KW-0131">Cell cycle</keyword>
<proteinExistence type="inferred from homology"/>
<feature type="compositionally biased region" description="Low complexity" evidence="5">
    <location>
        <begin position="284"/>
        <end position="307"/>
    </location>
</feature>
<dbReference type="GO" id="GO:0060090">
    <property type="term" value="F:molecular adaptor activity"/>
    <property type="evidence" value="ECO:0007669"/>
    <property type="project" value="TreeGrafter"/>
</dbReference>
<feature type="domain" description="Anaphase-promoting complex subunit 1 middle" evidence="6">
    <location>
        <begin position="712"/>
        <end position="919"/>
    </location>
</feature>
<feature type="region of interest" description="Disordered" evidence="5">
    <location>
        <begin position="280"/>
        <end position="342"/>
    </location>
</feature>
<organism evidence="7 8">
    <name type="scientific">Trichuris muris</name>
    <name type="common">Mouse whipworm</name>
    <dbReference type="NCBI Taxonomy" id="70415"/>
    <lineage>
        <taxon>Eukaryota</taxon>
        <taxon>Metazoa</taxon>
        <taxon>Ecdysozoa</taxon>
        <taxon>Nematoda</taxon>
        <taxon>Enoplea</taxon>
        <taxon>Dorylaimia</taxon>
        <taxon>Trichinellida</taxon>
        <taxon>Trichuridae</taxon>
        <taxon>Trichuris</taxon>
    </lineage>
</organism>
<keyword evidence="3" id="KW-0498">Mitosis</keyword>
<dbReference type="InterPro" id="IPR024990">
    <property type="entry name" value="Apc1"/>
</dbReference>
<dbReference type="GO" id="GO:0007091">
    <property type="term" value="P:metaphase/anaphase transition of mitotic cell cycle"/>
    <property type="evidence" value="ECO:0007669"/>
    <property type="project" value="TreeGrafter"/>
</dbReference>
<evidence type="ECO:0000259" key="6">
    <source>
        <dbReference type="Pfam" id="PF20518"/>
    </source>
</evidence>
<keyword evidence="2" id="KW-0132">Cell division</keyword>
<evidence type="ECO:0000313" key="7">
    <source>
        <dbReference type="Proteomes" id="UP000046395"/>
    </source>
</evidence>
<evidence type="ECO:0000256" key="2">
    <source>
        <dbReference type="ARBA" id="ARBA00022618"/>
    </source>
</evidence>
<dbReference type="InterPro" id="IPR046794">
    <property type="entry name" value="Apc1_MidN"/>
</dbReference>
<evidence type="ECO:0000256" key="3">
    <source>
        <dbReference type="ARBA" id="ARBA00022776"/>
    </source>
</evidence>
<dbReference type="GO" id="GO:0051301">
    <property type="term" value="P:cell division"/>
    <property type="evidence" value="ECO:0007669"/>
    <property type="project" value="UniProtKB-KW"/>
</dbReference>
<dbReference type="GO" id="GO:0005680">
    <property type="term" value="C:anaphase-promoting complex"/>
    <property type="evidence" value="ECO:0007669"/>
    <property type="project" value="InterPro"/>
</dbReference>
<dbReference type="Pfam" id="PF20518">
    <property type="entry name" value="Apc1_MidN"/>
    <property type="match status" value="1"/>
</dbReference>
<dbReference type="WBParaSite" id="TMUE_2000010634.1">
    <property type="protein sequence ID" value="TMUE_2000010634.1"/>
    <property type="gene ID" value="WBGene00292026"/>
</dbReference>
<dbReference type="PANTHER" id="PTHR12827">
    <property type="entry name" value="MEIOTIC CHECKPOINT REGULATOR TSG24 FAMILY MEMBER"/>
    <property type="match status" value="1"/>
</dbReference>
<dbReference type="PANTHER" id="PTHR12827:SF3">
    <property type="entry name" value="ANAPHASE-PROMOTING COMPLEX SUBUNIT 1"/>
    <property type="match status" value="1"/>
</dbReference>